<evidence type="ECO:0000313" key="2">
    <source>
        <dbReference type="WBParaSite" id="ES5_v2.g26201.t1"/>
    </source>
</evidence>
<organism evidence="1 2">
    <name type="scientific">Panagrolaimus sp. ES5</name>
    <dbReference type="NCBI Taxonomy" id="591445"/>
    <lineage>
        <taxon>Eukaryota</taxon>
        <taxon>Metazoa</taxon>
        <taxon>Ecdysozoa</taxon>
        <taxon>Nematoda</taxon>
        <taxon>Chromadorea</taxon>
        <taxon>Rhabditida</taxon>
        <taxon>Tylenchina</taxon>
        <taxon>Panagrolaimomorpha</taxon>
        <taxon>Panagrolaimoidea</taxon>
        <taxon>Panagrolaimidae</taxon>
        <taxon>Panagrolaimus</taxon>
    </lineage>
</organism>
<reference evidence="2" key="1">
    <citation type="submission" date="2022-11" db="UniProtKB">
        <authorList>
            <consortium name="WormBaseParasite"/>
        </authorList>
    </citation>
    <scope>IDENTIFICATION</scope>
</reference>
<dbReference type="WBParaSite" id="ES5_v2.g26201.t1">
    <property type="protein sequence ID" value="ES5_v2.g26201.t1"/>
    <property type="gene ID" value="ES5_v2.g26201"/>
</dbReference>
<sequence>MRPCVRTNVRPLVDMSFFSNNSSTFARPTSFFSNLSSAGSTTTQQQQQPATAVNPANPMNAVEVPGAPDDTVQDLKFNPVAPNTPMFLAAGSWDNTVRIWQVNENGTVEAKAMQNIGAPVLSIDWMQDSSKVFIAGADKQARVWDLASNQIAVVGSHDQPIRTCHWIQSSNYNCLMTGSWDQTLKFWDMRQLPSQTALATINLGQKVYCADVVYPMAVVGLSNRKVKIYSLEGEPKEHTEMETPLKYQMRCCSIFKSKVTGLPAGFAQGSIEGRVAIQYIEPSSTKDNFTFKCHRSPDLVNGFQEIYPVHDVAFHPQHYTLITVGADGRYSFWDKDARTKLKSSEQHQMPITKAHVHGSGNIFAYALGYDWCRGHELYQQGQGSKIFILSCAEDLKPRKK</sequence>
<accession>A0AC34G923</accession>
<proteinExistence type="predicted"/>
<protein>
    <submittedName>
        <fullName evidence="2">Mitotic checkpoint protein and poly(A)+ RNA export protein</fullName>
    </submittedName>
</protein>
<evidence type="ECO:0000313" key="1">
    <source>
        <dbReference type="Proteomes" id="UP000887579"/>
    </source>
</evidence>
<dbReference type="Proteomes" id="UP000887579">
    <property type="component" value="Unplaced"/>
</dbReference>
<name>A0AC34G923_9BILA</name>